<protein>
    <recommendedName>
        <fullName evidence="2">F-box domain-containing protein</fullName>
    </recommendedName>
</protein>
<feature type="region of interest" description="Disordered" evidence="1">
    <location>
        <begin position="1"/>
        <end position="101"/>
    </location>
</feature>
<dbReference type="OrthoDB" id="3259156at2759"/>
<gene>
    <name evidence="3" type="ORF">EIP91_000165</name>
</gene>
<dbReference type="PROSITE" id="PS50181">
    <property type="entry name" value="FBOX"/>
    <property type="match status" value="1"/>
</dbReference>
<proteinExistence type="predicted"/>
<feature type="domain" description="F-box" evidence="2">
    <location>
        <begin position="192"/>
        <end position="237"/>
    </location>
</feature>
<sequence>MSFLSRHKSRGLHDVVNTDKNTGLTTPPREHEERLGPPGGSLRKRLSSFTLLSTSKRQNATSSHQSSLNKGGGVGFVRPNDAFPVTRSRSPSPVPSLEIRRPSGLGRRASIMLPESDEVLDISYRGRRPMGGMSRKLSVSAPDLSLPLFKWEEVSSVAEDESERLSSELGYLRPGSSRCPSPIPEPASAPRFFDFSRIPAELLKSLFTESSRRDLASLSLVCRSFVWPARAALYEHLNLQDMKAPRSIEKCMAWLASRREIAAMVKSFSCPVAPDFTPGNVFTPAAMVTFAIALTNMVQLQSLTLPRFTPHLLLHTTFQLRRFSLTCESMSPEESRDTFAWLTTQPSLVSLSFPNLVMESIQSPNGAIPFPTSTLAKAISLESVSPDIPGLPLTADAIPKLSHFHGPSSLASVLVPGRPVQTLSITIHTTLYDGLRPSALMASVKRSTSLVTSLSIIASGQKKVDARTLERVLMSAGAELGDCLQTLEIEWILEDELLYKQVVAALPRFAALRTLRLHRRLPPPPPRSPPPSLPLPTTALSTPPPSPSSFLANSKIFSWTPPDSPNPSFRLSTASKRISLDVPLPRAHERAHLVGWSKGCRSLRNVVFLSGAEWRITDGASQFLYVGIART</sequence>
<dbReference type="STRING" id="92696.A0A4R0RU97"/>
<feature type="compositionally biased region" description="Basic residues" evidence="1">
    <location>
        <begin position="1"/>
        <end position="10"/>
    </location>
</feature>
<feature type="compositionally biased region" description="Polar residues" evidence="1">
    <location>
        <begin position="47"/>
        <end position="69"/>
    </location>
</feature>
<organism evidence="3 4">
    <name type="scientific">Steccherinum ochraceum</name>
    <dbReference type="NCBI Taxonomy" id="92696"/>
    <lineage>
        <taxon>Eukaryota</taxon>
        <taxon>Fungi</taxon>
        <taxon>Dikarya</taxon>
        <taxon>Basidiomycota</taxon>
        <taxon>Agaricomycotina</taxon>
        <taxon>Agaricomycetes</taxon>
        <taxon>Polyporales</taxon>
        <taxon>Steccherinaceae</taxon>
        <taxon>Steccherinum</taxon>
    </lineage>
</organism>
<keyword evidence="4" id="KW-1185">Reference proteome</keyword>
<feature type="region of interest" description="Disordered" evidence="1">
    <location>
        <begin position="519"/>
        <end position="547"/>
    </location>
</feature>
<evidence type="ECO:0000313" key="4">
    <source>
        <dbReference type="Proteomes" id="UP000292702"/>
    </source>
</evidence>
<accession>A0A4R0RU97</accession>
<dbReference type="AlphaFoldDB" id="A0A4R0RU97"/>
<comment type="caution">
    <text evidence="3">The sequence shown here is derived from an EMBL/GenBank/DDBJ whole genome shotgun (WGS) entry which is preliminary data.</text>
</comment>
<dbReference type="Proteomes" id="UP000292702">
    <property type="component" value="Unassembled WGS sequence"/>
</dbReference>
<feature type="compositionally biased region" description="Pro residues" evidence="1">
    <location>
        <begin position="522"/>
        <end position="534"/>
    </location>
</feature>
<evidence type="ECO:0000313" key="3">
    <source>
        <dbReference type="EMBL" id="TCD71073.1"/>
    </source>
</evidence>
<dbReference type="EMBL" id="RWJN01000010">
    <property type="protein sequence ID" value="TCD71073.1"/>
    <property type="molecule type" value="Genomic_DNA"/>
</dbReference>
<dbReference type="InterPro" id="IPR001810">
    <property type="entry name" value="F-box_dom"/>
</dbReference>
<evidence type="ECO:0000256" key="1">
    <source>
        <dbReference type="SAM" id="MobiDB-lite"/>
    </source>
</evidence>
<evidence type="ECO:0000259" key="2">
    <source>
        <dbReference type="PROSITE" id="PS50181"/>
    </source>
</evidence>
<reference evidence="3 4" key="1">
    <citation type="submission" date="2018-11" db="EMBL/GenBank/DDBJ databases">
        <title>Genome assembly of Steccherinum ochraceum LE-BIN_3174, the white-rot fungus of the Steccherinaceae family (The Residual Polyporoid clade, Polyporales, Basidiomycota).</title>
        <authorList>
            <person name="Fedorova T.V."/>
            <person name="Glazunova O.A."/>
            <person name="Landesman E.O."/>
            <person name="Moiseenko K.V."/>
            <person name="Psurtseva N.V."/>
            <person name="Savinova O.S."/>
            <person name="Shakhova N.V."/>
            <person name="Tyazhelova T.V."/>
            <person name="Vasina D.V."/>
        </authorList>
    </citation>
    <scope>NUCLEOTIDE SEQUENCE [LARGE SCALE GENOMIC DNA]</scope>
    <source>
        <strain evidence="3 4">LE-BIN_3174</strain>
    </source>
</reference>
<name>A0A4R0RU97_9APHY</name>